<sequence length="310" mass="34871">MNYTEFVRAVEEAMSQRLKDTANISVYTAVKNNGRKRTGIVAETPGINISPAIYLEEYYECYLEGKPLSLITEEILELYESIRKEESWDYEMIRSYEGVKDRVVFKVINTEQNRELLNQIPHIEMLDLSIVFYILLEISSEGTAAMLVSGSHAELWGIDVQTLWGAASENAKRLLPAEFFTMSYAMNELLSGENGDGRKNENLLVSGGGKEDGMYVLSNNIRNYGAACIAYPYILKMIGEILKTDYYVLPSSVHEVVIVPYSEEIDSGELDCIVREINETQVAEEEVLSDHAYLFSRRTGKLCAGCGAGR</sequence>
<dbReference type="Pfam" id="PF18941">
    <property type="entry name" value="DUF5688"/>
    <property type="match status" value="1"/>
</dbReference>
<organism evidence="1 2">
    <name type="scientific">Candidatus Mediterraneibacter stercoravium</name>
    <dbReference type="NCBI Taxonomy" id="2838685"/>
    <lineage>
        <taxon>Bacteria</taxon>
        <taxon>Bacillati</taxon>
        <taxon>Bacillota</taxon>
        <taxon>Clostridia</taxon>
        <taxon>Lachnospirales</taxon>
        <taxon>Lachnospiraceae</taxon>
        <taxon>Mediterraneibacter</taxon>
    </lineage>
</organism>
<evidence type="ECO:0000313" key="2">
    <source>
        <dbReference type="Proteomes" id="UP000824116"/>
    </source>
</evidence>
<reference evidence="1" key="2">
    <citation type="submission" date="2021-04" db="EMBL/GenBank/DDBJ databases">
        <authorList>
            <person name="Gilroy R."/>
        </authorList>
    </citation>
    <scope>NUCLEOTIDE SEQUENCE</scope>
    <source>
        <strain evidence="1">CHK196-3914</strain>
    </source>
</reference>
<comment type="caution">
    <text evidence="1">The sequence shown here is derived from an EMBL/GenBank/DDBJ whole genome shotgun (WGS) entry which is preliminary data.</text>
</comment>
<evidence type="ECO:0000313" key="1">
    <source>
        <dbReference type="EMBL" id="HIZ75803.1"/>
    </source>
</evidence>
<dbReference type="InterPro" id="IPR043743">
    <property type="entry name" value="DUF5688"/>
</dbReference>
<accession>A0A9D2K300</accession>
<reference evidence="1" key="1">
    <citation type="journal article" date="2021" name="PeerJ">
        <title>Extensive microbial diversity within the chicken gut microbiome revealed by metagenomics and culture.</title>
        <authorList>
            <person name="Gilroy R."/>
            <person name="Ravi A."/>
            <person name="Getino M."/>
            <person name="Pursley I."/>
            <person name="Horton D.L."/>
            <person name="Alikhan N.F."/>
            <person name="Baker D."/>
            <person name="Gharbi K."/>
            <person name="Hall N."/>
            <person name="Watson M."/>
            <person name="Adriaenssens E.M."/>
            <person name="Foster-Nyarko E."/>
            <person name="Jarju S."/>
            <person name="Secka A."/>
            <person name="Antonio M."/>
            <person name="Oren A."/>
            <person name="Chaudhuri R.R."/>
            <person name="La Ragione R."/>
            <person name="Hildebrand F."/>
            <person name="Pallen M.J."/>
        </authorList>
    </citation>
    <scope>NUCLEOTIDE SEQUENCE</scope>
    <source>
        <strain evidence="1">CHK196-3914</strain>
    </source>
</reference>
<dbReference type="Proteomes" id="UP000824116">
    <property type="component" value="Unassembled WGS sequence"/>
</dbReference>
<dbReference type="AlphaFoldDB" id="A0A9D2K300"/>
<name>A0A9D2K300_9FIRM</name>
<protein>
    <submittedName>
        <fullName evidence="1">Uncharacterized protein</fullName>
    </submittedName>
</protein>
<proteinExistence type="predicted"/>
<dbReference type="EMBL" id="DXAY01000262">
    <property type="protein sequence ID" value="HIZ75803.1"/>
    <property type="molecule type" value="Genomic_DNA"/>
</dbReference>
<gene>
    <name evidence="1" type="ORF">H9723_11285</name>
</gene>